<comment type="catalytic activity">
    <reaction evidence="1">
        <text>ATP + protein L-histidine = ADP + protein N-phospho-L-histidine.</text>
        <dbReference type="EC" id="2.7.13.3"/>
    </reaction>
</comment>
<keyword evidence="7" id="KW-0067">ATP-binding</keyword>
<evidence type="ECO:0000256" key="6">
    <source>
        <dbReference type="ARBA" id="ARBA00022777"/>
    </source>
</evidence>
<dbReference type="InterPro" id="IPR000700">
    <property type="entry name" value="PAS-assoc_C"/>
</dbReference>
<dbReference type="InterPro" id="IPR005467">
    <property type="entry name" value="His_kinase_dom"/>
</dbReference>
<dbReference type="CDD" id="cd00082">
    <property type="entry name" value="HisKA"/>
    <property type="match status" value="1"/>
</dbReference>
<dbReference type="EC" id="2.7.13.3" evidence="2"/>
<keyword evidence="14" id="KW-1185">Reference proteome</keyword>
<dbReference type="SUPFAM" id="SSF55785">
    <property type="entry name" value="PYP-like sensor domain (PAS domain)"/>
    <property type="match status" value="1"/>
</dbReference>
<keyword evidence="6 13" id="KW-0418">Kinase</keyword>
<dbReference type="PANTHER" id="PTHR43065">
    <property type="entry name" value="SENSOR HISTIDINE KINASE"/>
    <property type="match status" value="1"/>
</dbReference>
<dbReference type="CDD" id="cd00130">
    <property type="entry name" value="PAS"/>
    <property type="match status" value="1"/>
</dbReference>
<dbReference type="STRING" id="476652.DEAC_c08560"/>
<dbReference type="GO" id="GO:0005524">
    <property type="term" value="F:ATP binding"/>
    <property type="evidence" value="ECO:0007669"/>
    <property type="project" value="UniProtKB-KW"/>
</dbReference>
<feature type="domain" description="Histidine kinase" evidence="10">
    <location>
        <begin position="489"/>
        <end position="618"/>
    </location>
</feature>
<dbReference type="EMBL" id="LDZY01000003">
    <property type="protein sequence ID" value="KLU66922.1"/>
    <property type="molecule type" value="Genomic_DNA"/>
</dbReference>
<evidence type="ECO:0000256" key="4">
    <source>
        <dbReference type="ARBA" id="ARBA00022679"/>
    </source>
</evidence>
<dbReference type="SMART" id="SM00091">
    <property type="entry name" value="PAS"/>
    <property type="match status" value="1"/>
</dbReference>
<dbReference type="GO" id="GO:0006355">
    <property type="term" value="P:regulation of DNA-templated transcription"/>
    <property type="evidence" value="ECO:0007669"/>
    <property type="project" value="InterPro"/>
</dbReference>
<dbReference type="AlphaFoldDB" id="A0A0J1FUC6"/>
<protein>
    <recommendedName>
        <fullName evidence="2">histidine kinase</fullName>
        <ecNumber evidence="2">2.7.13.3</ecNumber>
    </recommendedName>
</protein>
<name>A0A0J1FUC6_9FIRM</name>
<keyword evidence="9" id="KW-1133">Transmembrane helix</keyword>
<reference evidence="13 14" key="1">
    <citation type="submission" date="2015-06" db="EMBL/GenBank/DDBJ databases">
        <title>Draft genome of the moderately acidophilic sulfate reducer Candidatus Desulfosporosinus acididurans strain M1.</title>
        <authorList>
            <person name="Poehlein A."/>
            <person name="Petzsch P."/>
            <person name="Johnson B.D."/>
            <person name="Schloemann M."/>
            <person name="Daniel R."/>
            <person name="Muehling M."/>
        </authorList>
    </citation>
    <scope>NUCLEOTIDE SEQUENCE [LARGE SCALE GENOMIC DNA]</scope>
    <source>
        <strain evidence="13 14">M1</strain>
    </source>
</reference>
<keyword evidence="3" id="KW-0597">Phosphoprotein</keyword>
<keyword evidence="8" id="KW-0902">Two-component regulatory system</keyword>
<dbReference type="Pfam" id="PF22673">
    <property type="entry name" value="MCP-like_PDC_1"/>
    <property type="match status" value="1"/>
</dbReference>
<evidence type="ECO:0000259" key="10">
    <source>
        <dbReference type="PROSITE" id="PS50109"/>
    </source>
</evidence>
<organism evidence="13 14">
    <name type="scientific">Desulfosporosinus acididurans</name>
    <dbReference type="NCBI Taxonomy" id="476652"/>
    <lineage>
        <taxon>Bacteria</taxon>
        <taxon>Bacillati</taxon>
        <taxon>Bacillota</taxon>
        <taxon>Clostridia</taxon>
        <taxon>Eubacteriales</taxon>
        <taxon>Desulfitobacteriaceae</taxon>
        <taxon>Desulfosporosinus</taxon>
    </lineage>
</organism>
<dbReference type="Pfam" id="PF00512">
    <property type="entry name" value="HisKA"/>
    <property type="match status" value="1"/>
</dbReference>
<feature type="domain" description="PAC" evidence="12">
    <location>
        <begin position="424"/>
        <end position="476"/>
    </location>
</feature>
<dbReference type="Gene3D" id="1.10.287.130">
    <property type="match status" value="1"/>
</dbReference>
<dbReference type="Gene3D" id="3.30.450.20">
    <property type="entry name" value="PAS domain"/>
    <property type="match status" value="3"/>
</dbReference>
<dbReference type="InterPro" id="IPR035965">
    <property type="entry name" value="PAS-like_dom_sf"/>
</dbReference>
<dbReference type="InterPro" id="IPR036097">
    <property type="entry name" value="HisK_dim/P_sf"/>
</dbReference>
<dbReference type="GO" id="GO:0000155">
    <property type="term" value="F:phosphorelay sensor kinase activity"/>
    <property type="evidence" value="ECO:0007669"/>
    <property type="project" value="InterPro"/>
</dbReference>
<keyword evidence="5" id="KW-0547">Nucleotide-binding</keyword>
<keyword evidence="9" id="KW-0472">Membrane</keyword>
<evidence type="ECO:0000256" key="8">
    <source>
        <dbReference type="ARBA" id="ARBA00023012"/>
    </source>
</evidence>
<dbReference type="PROSITE" id="PS50109">
    <property type="entry name" value="HIS_KIN"/>
    <property type="match status" value="1"/>
</dbReference>
<evidence type="ECO:0000256" key="9">
    <source>
        <dbReference type="SAM" id="Phobius"/>
    </source>
</evidence>
<accession>A0A0J1FUC6</accession>
<dbReference type="Pfam" id="PF00989">
    <property type="entry name" value="PAS"/>
    <property type="match status" value="1"/>
</dbReference>
<dbReference type="SUPFAM" id="SSF47384">
    <property type="entry name" value="Homodimeric domain of signal transducing histidine kinase"/>
    <property type="match status" value="1"/>
</dbReference>
<dbReference type="CDD" id="cd12913">
    <property type="entry name" value="PDC1_MCP_like"/>
    <property type="match status" value="1"/>
</dbReference>
<evidence type="ECO:0000256" key="2">
    <source>
        <dbReference type="ARBA" id="ARBA00012438"/>
    </source>
</evidence>
<dbReference type="InterPro" id="IPR003661">
    <property type="entry name" value="HisK_dim/P_dom"/>
</dbReference>
<evidence type="ECO:0000256" key="1">
    <source>
        <dbReference type="ARBA" id="ARBA00000085"/>
    </source>
</evidence>
<dbReference type="PANTHER" id="PTHR43065:SF10">
    <property type="entry name" value="PEROXIDE STRESS-ACTIVATED HISTIDINE KINASE MAK3"/>
    <property type="match status" value="1"/>
</dbReference>
<keyword evidence="9" id="KW-0812">Transmembrane</keyword>
<feature type="transmembrane region" description="Helical" evidence="9">
    <location>
        <begin position="12"/>
        <end position="31"/>
    </location>
</feature>
<evidence type="ECO:0000256" key="7">
    <source>
        <dbReference type="ARBA" id="ARBA00022840"/>
    </source>
</evidence>
<evidence type="ECO:0000256" key="5">
    <source>
        <dbReference type="ARBA" id="ARBA00022741"/>
    </source>
</evidence>
<dbReference type="PROSITE" id="PS50113">
    <property type="entry name" value="PAC"/>
    <property type="match status" value="1"/>
</dbReference>
<evidence type="ECO:0000259" key="12">
    <source>
        <dbReference type="PROSITE" id="PS50113"/>
    </source>
</evidence>
<gene>
    <name evidence="13" type="primary">kinE_1</name>
    <name evidence="13" type="ORF">DEAC_c08560</name>
</gene>
<dbReference type="PATRIC" id="fig|476652.3.peg.877"/>
<feature type="domain" description="PAS" evidence="11">
    <location>
        <begin position="351"/>
        <end position="406"/>
    </location>
</feature>
<dbReference type="SMART" id="SM00388">
    <property type="entry name" value="HisKA"/>
    <property type="match status" value="1"/>
</dbReference>
<dbReference type="InterPro" id="IPR001610">
    <property type="entry name" value="PAC"/>
</dbReference>
<dbReference type="Proteomes" id="UP000036356">
    <property type="component" value="Unassembled WGS sequence"/>
</dbReference>
<dbReference type="InterPro" id="IPR013767">
    <property type="entry name" value="PAS_fold"/>
</dbReference>
<evidence type="ECO:0000313" key="13">
    <source>
        <dbReference type="EMBL" id="KLU66922.1"/>
    </source>
</evidence>
<evidence type="ECO:0000256" key="3">
    <source>
        <dbReference type="ARBA" id="ARBA00022553"/>
    </source>
</evidence>
<evidence type="ECO:0000313" key="14">
    <source>
        <dbReference type="Proteomes" id="UP000036356"/>
    </source>
</evidence>
<evidence type="ECO:0000259" key="11">
    <source>
        <dbReference type="PROSITE" id="PS50112"/>
    </source>
</evidence>
<dbReference type="PROSITE" id="PS50112">
    <property type="entry name" value="PAS"/>
    <property type="match status" value="1"/>
</dbReference>
<comment type="caution">
    <text evidence="13">The sequence shown here is derived from an EMBL/GenBank/DDBJ whole genome shotgun (WGS) entry which is preliminary data.</text>
</comment>
<keyword evidence="4 13" id="KW-0808">Transferase</keyword>
<dbReference type="InterPro" id="IPR000014">
    <property type="entry name" value="PAS"/>
</dbReference>
<proteinExistence type="predicted"/>
<sequence>MHKNIDLRAKILLSLGIITLLSFVIITYILSMESSEMAKDSAYQSAEESAEENGTYVKANLDFAMDTARTLSYTFQQVRLTHHPDRVVMGRILAKVLQDNPQFTAVWTLWEPNALDGMDADYKNKPGYDGTGRFIPYYSNQNGKIHLEPLVNYGTPGAGDYYLIPKRTNKETVIEPCCYPIMGKNVMITRVVVPIMIEGTFDGVVGIDISSETFQKAITSAGPLERGYISLLSNDGRVVASSNPSKIGAAVEDSSAKEAIKQGKRFSTMNKDSYEIYKPITIGRTTTPWSMSVHVPMGLILEEATKKRREIVVHGIIWTAVISLILFFVESRITNQHLKKEIKERQAFQERILRLASIVESTDEGIIGLSLEGIILDWNRGAERIYGYTKQEIIGKTIKGLIPQDRMQEFGDIIWNVSHGISVTNSETQRIKKDGQLIYVYLTVSPIKNQRGEIIGMSTIVRDITTQKILEKEMTRMEHMNLIGEMAASIGHEVRNPMTTVRGFLQLLEANPTSEHYRNYIPLMISELDRANSIITEFLSISRTKATEFARGNLNDILESIRPLLEVDAIREDKLVVLEKGEVPDLLLNDKEIRQLIINLSRNGLEAMKEGGHLIDPR</sequence>
<dbReference type="RefSeq" id="WP_242847069.1">
    <property type="nucleotide sequence ID" value="NZ_LDZY01000003.1"/>
</dbReference>
<dbReference type="SMART" id="SM00086">
    <property type="entry name" value="PAC"/>
    <property type="match status" value="1"/>
</dbReference>
<dbReference type="NCBIfam" id="TIGR00229">
    <property type="entry name" value="sensory_box"/>
    <property type="match status" value="1"/>
</dbReference>